<dbReference type="InterPro" id="IPR014445">
    <property type="entry name" value="Gln-dep_NAD_synthase"/>
</dbReference>
<dbReference type="NCBIfam" id="NF010588">
    <property type="entry name" value="PRK13981.1"/>
    <property type="match status" value="1"/>
</dbReference>
<dbReference type="Pfam" id="PF02540">
    <property type="entry name" value="NAD_synthase"/>
    <property type="match status" value="1"/>
</dbReference>
<dbReference type="GO" id="GO:0005737">
    <property type="term" value="C:cytoplasm"/>
    <property type="evidence" value="ECO:0007669"/>
    <property type="project" value="InterPro"/>
</dbReference>
<dbReference type="PANTHER" id="PTHR23090">
    <property type="entry name" value="NH 3 /GLUTAMINE-DEPENDENT NAD + SYNTHETASE"/>
    <property type="match status" value="1"/>
</dbReference>
<dbReference type="EMBL" id="VJOL01000003">
    <property type="protein sequence ID" value="TSE31822.1"/>
    <property type="molecule type" value="Genomic_DNA"/>
</dbReference>
<name>A0A554X7L3_9BURK</name>
<evidence type="ECO:0000256" key="6">
    <source>
        <dbReference type="ARBA" id="ARBA00023027"/>
    </source>
</evidence>
<dbReference type="OrthoDB" id="8817375at2"/>
<evidence type="ECO:0000313" key="11">
    <source>
        <dbReference type="EMBL" id="TSE31822.1"/>
    </source>
</evidence>
<keyword evidence="3 7" id="KW-0436">Ligase</keyword>
<dbReference type="Pfam" id="PF00795">
    <property type="entry name" value="CN_hydrolase"/>
    <property type="match status" value="1"/>
</dbReference>
<dbReference type="Gene3D" id="3.60.110.10">
    <property type="entry name" value="Carbon-nitrogen hydrolase"/>
    <property type="match status" value="1"/>
</dbReference>
<evidence type="ECO:0000256" key="2">
    <source>
        <dbReference type="ARBA" id="ARBA00007145"/>
    </source>
</evidence>
<dbReference type="InterPro" id="IPR014729">
    <property type="entry name" value="Rossmann-like_a/b/a_fold"/>
</dbReference>
<dbReference type="InterPro" id="IPR003010">
    <property type="entry name" value="C-N_Hydrolase"/>
</dbReference>
<feature type="binding site" evidence="7">
    <location>
        <position position="388"/>
    </location>
    <ligand>
        <name>deamido-NAD(+)</name>
        <dbReference type="ChEBI" id="CHEBI:58437"/>
        <note>ligand shared between two neighboring subunits</note>
    </ligand>
</feature>
<feature type="binding site" evidence="7">
    <location>
        <position position="197"/>
    </location>
    <ligand>
        <name>L-glutamine</name>
        <dbReference type="ChEBI" id="CHEBI:58359"/>
    </ligand>
</feature>
<dbReference type="GO" id="GO:0003952">
    <property type="term" value="F:NAD+ synthase (glutamine-hydrolyzing) activity"/>
    <property type="evidence" value="ECO:0007669"/>
    <property type="project" value="UniProtKB-UniRule"/>
</dbReference>
<gene>
    <name evidence="7 11" type="primary">nadE</name>
    <name evidence="11" type="ORF">Tther_00333</name>
</gene>
<evidence type="ECO:0000259" key="10">
    <source>
        <dbReference type="PROSITE" id="PS50263"/>
    </source>
</evidence>
<dbReference type="EC" id="6.3.5.1" evidence="7 8"/>
<keyword evidence="4 7" id="KW-0547">Nucleotide-binding</keyword>
<dbReference type="CDD" id="cd00553">
    <property type="entry name" value="NAD_synthase"/>
    <property type="match status" value="1"/>
</dbReference>
<keyword evidence="5 7" id="KW-0067">ATP-binding</keyword>
<feature type="active site" description="Nucleophile; for glutaminase activity" evidence="7">
    <location>
        <position position="165"/>
    </location>
</feature>
<feature type="binding site" evidence="7">
    <location>
        <position position="191"/>
    </location>
    <ligand>
        <name>L-glutamine</name>
        <dbReference type="ChEBI" id="CHEBI:58359"/>
    </ligand>
</feature>
<organism evidence="11 12">
    <name type="scientific">Tepidimonas thermarum</name>
    <dbReference type="NCBI Taxonomy" id="335431"/>
    <lineage>
        <taxon>Bacteria</taxon>
        <taxon>Pseudomonadati</taxon>
        <taxon>Pseudomonadota</taxon>
        <taxon>Betaproteobacteria</taxon>
        <taxon>Burkholderiales</taxon>
        <taxon>Tepidimonas</taxon>
    </lineage>
</organism>
<comment type="function">
    <text evidence="7">Catalyzes the ATP-dependent amidation of deamido-NAD to form NAD. Uses L-glutamine as a nitrogen source.</text>
</comment>
<dbReference type="NCBIfam" id="TIGR00552">
    <property type="entry name" value="nadE"/>
    <property type="match status" value="1"/>
</dbReference>
<feature type="domain" description="CN hydrolase" evidence="10">
    <location>
        <begin position="3"/>
        <end position="261"/>
    </location>
</feature>
<keyword evidence="6 7" id="KW-0520">NAD</keyword>
<comment type="similarity">
    <text evidence="2 7 8">In the C-terminal section; belongs to the NAD synthetase family.</text>
</comment>
<proteinExistence type="inferred from homology"/>
<dbReference type="GO" id="GO:0004359">
    <property type="term" value="F:glutaminase activity"/>
    <property type="evidence" value="ECO:0007669"/>
    <property type="project" value="InterPro"/>
</dbReference>
<evidence type="ECO:0000256" key="3">
    <source>
        <dbReference type="ARBA" id="ARBA00022598"/>
    </source>
</evidence>
<dbReference type="InterPro" id="IPR036526">
    <property type="entry name" value="C-N_Hydrolase_sf"/>
</dbReference>
<comment type="pathway">
    <text evidence="1 7 8">Cofactor biosynthesis; NAD(+) biosynthesis; NAD(+) from deamido-NAD(+) (L-Gln route): step 1/1.</text>
</comment>
<evidence type="ECO:0000313" key="12">
    <source>
        <dbReference type="Proteomes" id="UP000318542"/>
    </source>
</evidence>
<dbReference type="InterPro" id="IPR022310">
    <property type="entry name" value="NAD/GMP_synthase"/>
</dbReference>
<evidence type="ECO:0000256" key="4">
    <source>
        <dbReference type="ARBA" id="ARBA00022741"/>
    </source>
</evidence>
<comment type="catalytic activity">
    <reaction evidence="7 8">
        <text>deamido-NAD(+) + L-glutamine + ATP + H2O = L-glutamate + AMP + diphosphate + NAD(+) + H(+)</text>
        <dbReference type="Rhea" id="RHEA:24384"/>
        <dbReference type="ChEBI" id="CHEBI:15377"/>
        <dbReference type="ChEBI" id="CHEBI:15378"/>
        <dbReference type="ChEBI" id="CHEBI:29985"/>
        <dbReference type="ChEBI" id="CHEBI:30616"/>
        <dbReference type="ChEBI" id="CHEBI:33019"/>
        <dbReference type="ChEBI" id="CHEBI:57540"/>
        <dbReference type="ChEBI" id="CHEBI:58359"/>
        <dbReference type="ChEBI" id="CHEBI:58437"/>
        <dbReference type="ChEBI" id="CHEBI:456215"/>
        <dbReference type="EC" id="6.3.5.1"/>
    </reaction>
</comment>
<dbReference type="AlphaFoldDB" id="A0A554X7L3"/>
<feature type="binding site" evidence="7">
    <location>
        <position position="533"/>
    </location>
    <ligand>
        <name>deamido-NAD(+)</name>
        <dbReference type="ChEBI" id="CHEBI:58437"/>
        <note>ligand shared between two neighboring subunits</note>
    </ligand>
</feature>
<evidence type="ECO:0000256" key="8">
    <source>
        <dbReference type="PIRNR" id="PIRNR006630"/>
    </source>
</evidence>
<dbReference type="GO" id="GO:0009435">
    <property type="term" value="P:NAD+ biosynthetic process"/>
    <property type="evidence" value="ECO:0007669"/>
    <property type="project" value="UniProtKB-UniRule"/>
</dbReference>
<dbReference type="PROSITE" id="PS50263">
    <property type="entry name" value="CN_HYDROLASE"/>
    <property type="match status" value="1"/>
</dbReference>
<dbReference type="Proteomes" id="UP000318542">
    <property type="component" value="Unassembled WGS sequence"/>
</dbReference>
<dbReference type="PIRSF" id="PIRSF006630">
    <property type="entry name" value="NADS_GAT"/>
    <property type="match status" value="1"/>
</dbReference>
<feature type="active site" description="Proton acceptor; for glutaminase activity" evidence="7">
    <location>
        <position position="43"/>
    </location>
</feature>
<dbReference type="GO" id="GO:0008795">
    <property type="term" value="F:NAD+ synthase activity"/>
    <property type="evidence" value="ECO:0007669"/>
    <property type="project" value="UniProtKB-UniRule"/>
</dbReference>
<dbReference type="SUPFAM" id="SSF56317">
    <property type="entry name" value="Carbon-nitrogen hydrolase"/>
    <property type="match status" value="1"/>
</dbReference>
<protein>
    <recommendedName>
        <fullName evidence="7 8">Glutamine-dependent NAD(+) synthetase</fullName>
        <ecNumber evidence="7 8">6.3.5.1</ecNumber>
    </recommendedName>
    <alternativeName>
        <fullName evidence="7 8">NAD(+) synthase [glutamine-hydrolyzing]</fullName>
    </alternativeName>
</protein>
<accession>A0A554X7L3</accession>
<feature type="binding site" evidence="7">
    <location>
        <position position="131"/>
    </location>
    <ligand>
        <name>L-glutamine</name>
        <dbReference type="ChEBI" id="CHEBI:58359"/>
    </ligand>
</feature>
<dbReference type="UniPathway" id="UPA00253">
    <property type="reaction ID" value="UER00334"/>
</dbReference>
<evidence type="ECO:0000256" key="1">
    <source>
        <dbReference type="ARBA" id="ARBA00005188"/>
    </source>
</evidence>
<dbReference type="InterPro" id="IPR003694">
    <property type="entry name" value="NAD_synthase"/>
</dbReference>
<dbReference type="CDD" id="cd07570">
    <property type="entry name" value="GAT_Gln-NAD-synth"/>
    <property type="match status" value="1"/>
</dbReference>
<dbReference type="FunFam" id="3.40.50.620:FF:000106">
    <property type="entry name" value="Glutamine-dependent NAD(+) synthetase"/>
    <property type="match status" value="1"/>
</dbReference>
<dbReference type="HAMAP" id="MF_02090">
    <property type="entry name" value="NadE_glutamine_dep"/>
    <property type="match status" value="1"/>
</dbReference>
<comment type="similarity">
    <text evidence="9">Belongs to the NAD synthetase family.</text>
</comment>
<dbReference type="SUPFAM" id="SSF52402">
    <property type="entry name" value="Adenine nucleotide alpha hydrolases-like"/>
    <property type="match status" value="1"/>
</dbReference>
<evidence type="ECO:0000256" key="9">
    <source>
        <dbReference type="RuleBase" id="RU003811"/>
    </source>
</evidence>
<dbReference type="Gene3D" id="3.40.50.620">
    <property type="entry name" value="HUPs"/>
    <property type="match status" value="1"/>
</dbReference>
<keyword evidence="12" id="KW-1185">Reference proteome</keyword>
<sequence length="562" mass="61136">MAIKIGVAQCNFVVGDLDGNARRIVEAAHAAHAQGVHVLLTPELAICGYAAEDLFLRPAFVAACDDAVQSVAAQTAHLKGLHIVVGQPLAAPHAPAAAGRSVGRTPCLNAASVLCEGRITHRYAKRELPNYQVFDERRYFLPGQQPCVFEVADGARVHRLGLLICEDAWYTQPAAETVAAGAEVLCVINASPFHIGKGDEREQAMRARVLETGRPLVYAHLVGGQDEIVFEGRSFALDGRGALAARAPSFAEDLLVVELEAGQAGGAARGPLAAETSTESDLWHALVLGTRDYVEKNGFPGAIIGLSGGVDSALVLAIAVDALGPQRVRAVMMPSPYTADISWLDARDMAARLGVRYDEIAIGPIFERYLATLAPLFEGRPADTTEENLQARIRGTLLMALSNKWGDIVLTTGNKSEMATGYCTLYGDMAGGFAVIKDVAKTWVWRLARWRNAHDPFGRGREPIPERIITRPPSAELRPDQKDQDTLPPYEVLDAIVERYMENDRSPAEIIAEGFPAAAVEQVVRLIRSNEYKRRQAPVGIRVTHRSFGKDWRYPNTNRWRG</sequence>
<dbReference type="PANTHER" id="PTHR23090:SF9">
    <property type="entry name" value="GLUTAMINE-DEPENDENT NAD(+) SYNTHETASE"/>
    <property type="match status" value="1"/>
</dbReference>
<comment type="caution">
    <text evidence="11">The sequence shown here is derived from an EMBL/GenBank/DDBJ whole genome shotgun (WGS) entry which is preliminary data.</text>
</comment>
<feature type="binding site" evidence="7">
    <location>
        <position position="417"/>
    </location>
    <ligand>
        <name>deamido-NAD(+)</name>
        <dbReference type="ChEBI" id="CHEBI:58437"/>
        <note>ligand shared between two neighboring subunits</note>
    </ligand>
</feature>
<reference evidence="11 12" key="1">
    <citation type="submission" date="2019-07" db="EMBL/GenBank/DDBJ databases">
        <title>Tepidimonas thermarum AA-1 draft genome.</title>
        <authorList>
            <person name="Da Costa M.S."/>
            <person name="Froufe H.J.C."/>
            <person name="Egas C."/>
            <person name="Albuquerque L."/>
        </authorList>
    </citation>
    <scope>NUCLEOTIDE SEQUENCE [LARGE SCALE GENOMIC DNA]</scope>
    <source>
        <strain evidence="11 12">AA-1</strain>
    </source>
</reference>
<evidence type="ECO:0000256" key="7">
    <source>
        <dbReference type="HAMAP-Rule" id="MF_02090"/>
    </source>
</evidence>
<feature type="binding site" evidence="7">
    <location>
        <position position="412"/>
    </location>
    <ligand>
        <name>ATP</name>
        <dbReference type="ChEBI" id="CHEBI:30616"/>
    </ligand>
</feature>
<dbReference type="GO" id="GO:0005524">
    <property type="term" value="F:ATP binding"/>
    <property type="evidence" value="ECO:0007669"/>
    <property type="project" value="UniProtKB-UniRule"/>
</dbReference>
<feature type="active site" description="For glutaminase activity" evidence="7">
    <location>
        <position position="125"/>
    </location>
</feature>
<feature type="binding site" evidence="7">
    <location>
        <begin position="305"/>
        <end position="312"/>
    </location>
    <ligand>
        <name>ATP</name>
        <dbReference type="ChEBI" id="CHEBI:30616"/>
    </ligand>
</feature>
<dbReference type="RefSeq" id="WP_143900222.1">
    <property type="nucleotide sequence ID" value="NZ_VJOL01000003.1"/>
</dbReference>
<comment type="caution">
    <text evidence="7">Lacks conserved residue(s) required for the propagation of feature annotation.</text>
</comment>
<evidence type="ECO:0000256" key="5">
    <source>
        <dbReference type="ARBA" id="ARBA00022840"/>
    </source>
</evidence>